<proteinExistence type="predicted"/>
<gene>
    <name evidence="1" type="ORF">TCNE_LOCUS16379</name>
</gene>
<reference evidence="1 2" key="2">
    <citation type="submission" date="2018-11" db="EMBL/GenBank/DDBJ databases">
        <authorList>
            <consortium name="Pathogen Informatics"/>
        </authorList>
    </citation>
    <scope>NUCLEOTIDE SEQUENCE [LARGE SCALE GENOMIC DNA]</scope>
</reference>
<evidence type="ECO:0000313" key="1">
    <source>
        <dbReference type="EMBL" id="VDM47700.1"/>
    </source>
</evidence>
<dbReference type="AlphaFoldDB" id="A0A183V6K9"/>
<name>A0A183V6K9_TOXCA</name>
<evidence type="ECO:0000313" key="2">
    <source>
        <dbReference type="Proteomes" id="UP000050794"/>
    </source>
</evidence>
<protein>
    <submittedName>
        <fullName evidence="3">Biogenesis of lysosome-related organelles complex 1 subunit 7</fullName>
    </submittedName>
</protein>
<reference evidence="3" key="1">
    <citation type="submission" date="2016-06" db="UniProtKB">
        <authorList>
            <consortium name="WormBaseParasite"/>
        </authorList>
    </citation>
    <scope>IDENTIFICATION</scope>
</reference>
<keyword evidence="2" id="KW-1185">Reference proteome</keyword>
<dbReference type="WBParaSite" id="TCNE_0001638001-mRNA-1">
    <property type="protein sequence ID" value="TCNE_0001638001-mRNA-1"/>
    <property type="gene ID" value="TCNE_0001638001"/>
</dbReference>
<organism evidence="2 3">
    <name type="scientific">Toxocara canis</name>
    <name type="common">Canine roundworm</name>
    <dbReference type="NCBI Taxonomy" id="6265"/>
    <lineage>
        <taxon>Eukaryota</taxon>
        <taxon>Metazoa</taxon>
        <taxon>Ecdysozoa</taxon>
        <taxon>Nematoda</taxon>
        <taxon>Chromadorea</taxon>
        <taxon>Rhabditida</taxon>
        <taxon>Spirurina</taxon>
        <taxon>Ascaridomorpha</taxon>
        <taxon>Ascaridoidea</taxon>
        <taxon>Toxocaridae</taxon>
        <taxon>Toxocara</taxon>
    </lineage>
</organism>
<sequence>MLRQQATVYNSAPKGVSPPDTYYTTSSVISVAARSLTNRSSPDNTSSISEHSIVEKEELASISSHICTQHNYRLSGTFQLKTIVGLVGDFTRDVCEENESDADLLHELQNKVRPFLVNLDEEMNACERLIRLNIDNARISEDRVAWLLNFNKYQLEMRRMLRELSGTVYDDLERVLTLRHRGCLGVRPKKETVDNLYQMKLGMDRAEKLIGHERVNV</sequence>
<evidence type="ECO:0000313" key="3">
    <source>
        <dbReference type="WBParaSite" id="TCNE_0001638001-mRNA-1"/>
    </source>
</evidence>
<dbReference type="Proteomes" id="UP000050794">
    <property type="component" value="Unassembled WGS sequence"/>
</dbReference>
<accession>A0A183V6K9</accession>
<dbReference type="EMBL" id="UYWY01023542">
    <property type="protein sequence ID" value="VDM47700.1"/>
    <property type="molecule type" value="Genomic_DNA"/>
</dbReference>